<accession>A0A8H7RPA9</accession>
<feature type="transmembrane region" description="Helical" evidence="1">
    <location>
        <begin position="198"/>
        <end position="222"/>
    </location>
</feature>
<reference evidence="2" key="1">
    <citation type="submission" date="2020-12" db="EMBL/GenBank/DDBJ databases">
        <title>Metabolic potential, ecology and presence of endohyphal bacteria is reflected in genomic diversity of Mucoromycotina.</title>
        <authorList>
            <person name="Muszewska A."/>
            <person name="Okrasinska A."/>
            <person name="Steczkiewicz K."/>
            <person name="Drgas O."/>
            <person name="Orlowska M."/>
            <person name="Perlinska-Lenart U."/>
            <person name="Aleksandrzak-Piekarczyk T."/>
            <person name="Szatraj K."/>
            <person name="Zielenkiewicz U."/>
            <person name="Pilsyk S."/>
            <person name="Malc E."/>
            <person name="Mieczkowski P."/>
            <person name="Kruszewska J.S."/>
            <person name="Biernat P."/>
            <person name="Pawlowska J."/>
        </authorList>
    </citation>
    <scope>NUCLEOTIDE SEQUENCE</scope>
    <source>
        <strain evidence="2">WA0000017839</strain>
    </source>
</reference>
<proteinExistence type="predicted"/>
<feature type="transmembrane region" description="Helical" evidence="1">
    <location>
        <begin position="72"/>
        <end position="92"/>
    </location>
</feature>
<keyword evidence="1" id="KW-0812">Transmembrane</keyword>
<organism evidence="2 3">
    <name type="scientific">Mucor saturninus</name>
    <dbReference type="NCBI Taxonomy" id="64648"/>
    <lineage>
        <taxon>Eukaryota</taxon>
        <taxon>Fungi</taxon>
        <taxon>Fungi incertae sedis</taxon>
        <taxon>Mucoromycota</taxon>
        <taxon>Mucoromycotina</taxon>
        <taxon>Mucoromycetes</taxon>
        <taxon>Mucorales</taxon>
        <taxon>Mucorineae</taxon>
        <taxon>Mucoraceae</taxon>
        <taxon>Mucor</taxon>
    </lineage>
</organism>
<keyword evidence="1" id="KW-1133">Transmembrane helix</keyword>
<evidence type="ECO:0000313" key="3">
    <source>
        <dbReference type="Proteomes" id="UP000603453"/>
    </source>
</evidence>
<evidence type="ECO:0000256" key="1">
    <source>
        <dbReference type="SAM" id="Phobius"/>
    </source>
</evidence>
<feature type="transmembrane region" description="Helical" evidence="1">
    <location>
        <begin position="168"/>
        <end position="192"/>
    </location>
</feature>
<name>A0A8H7RPA9_9FUNG</name>
<keyword evidence="3" id="KW-1185">Reference proteome</keyword>
<evidence type="ECO:0000313" key="2">
    <source>
        <dbReference type="EMBL" id="KAG2213376.1"/>
    </source>
</evidence>
<sequence length="349" mass="39781">MLDQEDSAWLTYTILFGLFSIALIIQSVFHWHITPFALYAICMAGGSLYMLIEGSNMLRPWRDTEPIINQIPVYSIFIFTGIVDWQFVYIRFISTTLKNHRRWGSLHPVIITEKGDATIMDATLIHPEHTTNTTDDEDNDAMLNVILGLPTFSSISYPSSFLFNARTFWIYVSAIILHMLVIMAFITCKIVISDPHVGSLASAILITIMALPAVLNTVAVVYTGSKCHSKLVSRIVGQNRRDATILFLIPILFTIIMSSTTVIAWLAYYTEPPWVTRPLGEDITAWVLVKTFSVYFPAAILLVCCMFKRRSYTNLVVEEEEKRTRRPSVNSLLTDRPYNKRHFMKTADY</sequence>
<gene>
    <name evidence="2" type="ORF">INT47_009049</name>
</gene>
<dbReference type="AlphaFoldDB" id="A0A8H7RPA9"/>
<dbReference type="EMBL" id="JAEPRD010000003">
    <property type="protein sequence ID" value="KAG2213376.1"/>
    <property type="molecule type" value="Genomic_DNA"/>
</dbReference>
<feature type="transmembrane region" description="Helical" evidence="1">
    <location>
        <begin position="12"/>
        <end position="29"/>
    </location>
</feature>
<feature type="transmembrane region" description="Helical" evidence="1">
    <location>
        <begin position="243"/>
        <end position="268"/>
    </location>
</feature>
<dbReference type="Proteomes" id="UP000603453">
    <property type="component" value="Unassembled WGS sequence"/>
</dbReference>
<keyword evidence="1" id="KW-0472">Membrane</keyword>
<comment type="caution">
    <text evidence="2">The sequence shown here is derived from an EMBL/GenBank/DDBJ whole genome shotgun (WGS) entry which is preliminary data.</text>
</comment>
<protein>
    <submittedName>
        <fullName evidence="2">Uncharacterized protein</fullName>
    </submittedName>
</protein>
<feature type="transmembrane region" description="Helical" evidence="1">
    <location>
        <begin position="283"/>
        <end position="307"/>
    </location>
</feature>
<feature type="transmembrane region" description="Helical" evidence="1">
    <location>
        <begin position="36"/>
        <end position="52"/>
    </location>
</feature>
<dbReference type="OrthoDB" id="2284282at2759"/>